<feature type="domain" description="PpiC" evidence="11">
    <location>
        <begin position="282"/>
        <end position="378"/>
    </location>
</feature>
<feature type="chain" id="PRO_5039944932" description="Parvulin-like PPIase" evidence="10">
    <location>
        <begin position="26"/>
        <end position="421"/>
    </location>
</feature>
<evidence type="ECO:0000256" key="3">
    <source>
        <dbReference type="ARBA" id="ARBA00022764"/>
    </source>
</evidence>
<evidence type="ECO:0000313" key="12">
    <source>
        <dbReference type="EMBL" id="MCP1335650.1"/>
    </source>
</evidence>
<dbReference type="RefSeq" id="WP_269331587.1">
    <property type="nucleotide sequence ID" value="NZ_JAMZFT010000001.1"/>
</dbReference>
<evidence type="ECO:0000256" key="6">
    <source>
        <dbReference type="ARBA" id="ARBA00023235"/>
    </source>
</evidence>
<feature type="signal peptide" evidence="10">
    <location>
        <begin position="1"/>
        <end position="25"/>
    </location>
</feature>
<dbReference type="Gene3D" id="3.10.50.40">
    <property type="match status" value="2"/>
</dbReference>
<dbReference type="InterPro" id="IPR050280">
    <property type="entry name" value="OMP_Chaperone_SurA"/>
</dbReference>
<evidence type="ECO:0000256" key="9">
    <source>
        <dbReference type="PROSITE-ProRule" id="PRU00278"/>
    </source>
</evidence>
<keyword evidence="3" id="KW-0574">Periplasm</keyword>
<evidence type="ECO:0000256" key="1">
    <source>
        <dbReference type="ARBA" id="ARBA00018370"/>
    </source>
</evidence>
<evidence type="ECO:0000256" key="8">
    <source>
        <dbReference type="ARBA" id="ARBA00031484"/>
    </source>
</evidence>
<keyword evidence="13" id="KW-1185">Reference proteome</keyword>
<reference evidence="12" key="1">
    <citation type="submission" date="2022-06" db="EMBL/GenBank/DDBJ databases">
        <title>Isolation and Genomics of Futiania mangrovii gen. nov., sp. nov., a Rare and Metabolically-versatile member in the Class Alphaproteobacteria.</title>
        <authorList>
            <person name="Liu L."/>
            <person name="Huang W.-C."/>
            <person name="Pan J."/>
            <person name="Li J."/>
            <person name="Huang Y."/>
            <person name="Du H."/>
            <person name="Liu Y."/>
            <person name="Li M."/>
        </authorList>
    </citation>
    <scope>NUCLEOTIDE SEQUENCE</scope>
    <source>
        <strain evidence="12">FT118</strain>
    </source>
</reference>
<dbReference type="InterPro" id="IPR015391">
    <property type="entry name" value="SurA_N"/>
</dbReference>
<evidence type="ECO:0000256" key="7">
    <source>
        <dbReference type="ARBA" id="ARBA00030642"/>
    </source>
</evidence>
<evidence type="ECO:0000313" key="13">
    <source>
        <dbReference type="Proteomes" id="UP001055804"/>
    </source>
</evidence>
<dbReference type="GO" id="GO:0003755">
    <property type="term" value="F:peptidyl-prolyl cis-trans isomerase activity"/>
    <property type="evidence" value="ECO:0007669"/>
    <property type="project" value="UniProtKB-KW"/>
</dbReference>
<dbReference type="Pfam" id="PF09312">
    <property type="entry name" value="SurA_N"/>
    <property type="match status" value="1"/>
</dbReference>
<evidence type="ECO:0000256" key="2">
    <source>
        <dbReference type="ARBA" id="ARBA00022729"/>
    </source>
</evidence>
<keyword evidence="5" id="KW-0143">Chaperone</keyword>
<dbReference type="InterPro" id="IPR027304">
    <property type="entry name" value="Trigger_fact/SurA_dom_sf"/>
</dbReference>
<sequence>MFRTARYAASFLFSLVLLTGMGSHADAQTVQRIAAVVNDEIVSTYDLDQRLRLVISASNREPTQDLLARLQPQVLRSLIDERLQLQEARRRGIEVGADEVDRGIAQIAQRNNISVEQLYARFRAFDVSPETFRDQIRAEIAWNALVRGRFASRVTVSQDEVQAVYRRIAAQSGSEQYRVSEIFLAIDQPGRAAEVRQNAERLIEQLRSGASFASIASQFSESTSAANGGDIGWVTRGQLDPVLDRALAGLQTGMIAGPLETEAGVYILGLADKRAAQPVGGQTRLTLSQIVVPVTPQAPADEVAAAQARASEARRRMESCEAVESIRADYSPLSGALGALTPADLPPAFRSAVAAVAPGETTAPIRTENGFHVLMLCDREENTPDPQLMERIEGQLRDQQLTVLARRYLRDLRRDSTIVVR</sequence>
<dbReference type="InterPro" id="IPR000297">
    <property type="entry name" value="PPIase_PpiC"/>
</dbReference>
<protein>
    <recommendedName>
        <fullName evidence="1">Parvulin-like PPIase</fullName>
    </recommendedName>
    <alternativeName>
        <fullName evidence="7">Peptidyl-prolyl cis-trans isomerase plp</fullName>
    </alternativeName>
    <alternativeName>
        <fullName evidence="8">Rotamase plp</fullName>
    </alternativeName>
</protein>
<dbReference type="SUPFAM" id="SSF54534">
    <property type="entry name" value="FKBP-like"/>
    <property type="match status" value="2"/>
</dbReference>
<feature type="domain" description="PpiC" evidence="11">
    <location>
        <begin position="174"/>
        <end position="272"/>
    </location>
</feature>
<dbReference type="Pfam" id="PF00639">
    <property type="entry name" value="Rotamase"/>
    <property type="match status" value="2"/>
</dbReference>
<organism evidence="12 13">
    <name type="scientific">Futiania mangrovi</name>
    <dbReference type="NCBI Taxonomy" id="2959716"/>
    <lineage>
        <taxon>Bacteria</taxon>
        <taxon>Pseudomonadati</taxon>
        <taxon>Pseudomonadota</taxon>
        <taxon>Alphaproteobacteria</taxon>
        <taxon>Futianiales</taxon>
        <taxon>Futianiaceae</taxon>
        <taxon>Futiania</taxon>
    </lineage>
</organism>
<name>A0A9J6PHU4_9PROT</name>
<dbReference type="PANTHER" id="PTHR47637:SF1">
    <property type="entry name" value="CHAPERONE SURA"/>
    <property type="match status" value="1"/>
</dbReference>
<evidence type="ECO:0000256" key="10">
    <source>
        <dbReference type="SAM" id="SignalP"/>
    </source>
</evidence>
<comment type="caution">
    <text evidence="12">The sequence shown here is derived from an EMBL/GenBank/DDBJ whole genome shotgun (WGS) entry which is preliminary data.</text>
</comment>
<dbReference type="InterPro" id="IPR046357">
    <property type="entry name" value="PPIase_dom_sf"/>
</dbReference>
<keyword evidence="4 9" id="KW-0697">Rotamase</keyword>
<evidence type="ECO:0000256" key="5">
    <source>
        <dbReference type="ARBA" id="ARBA00023186"/>
    </source>
</evidence>
<dbReference type="Gene3D" id="1.10.4030.10">
    <property type="entry name" value="Porin chaperone SurA, peptide-binding domain"/>
    <property type="match status" value="1"/>
</dbReference>
<dbReference type="AlphaFoldDB" id="A0A9J6PHU4"/>
<gene>
    <name evidence="12" type="ORF">NJQ99_04440</name>
</gene>
<proteinExistence type="predicted"/>
<dbReference type="EMBL" id="JAMZFT010000001">
    <property type="protein sequence ID" value="MCP1335650.1"/>
    <property type="molecule type" value="Genomic_DNA"/>
</dbReference>
<dbReference type="SUPFAM" id="SSF109998">
    <property type="entry name" value="Triger factor/SurA peptide-binding domain-like"/>
    <property type="match status" value="1"/>
</dbReference>
<evidence type="ECO:0000256" key="4">
    <source>
        <dbReference type="ARBA" id="ARBA00023110"/>
    </source>
</evidence>
<evidence type="ECO:0000259" key="11">
    <source>
        <dbReference type="PROSITE" id="PS50198"/>
    </source>
</evidence>
<keyword evidence="6 9" id="KW-0413">Isomerase</keyword>
<accession>A0A9J6PHU4</accession>
<dbReference type="Proteomes" id="UP001055804">
    <property type="component" value="Unassembled WGS sequence"/>
</dbReference>
<dbReference type="PROSITE" id="PS50198">
    <property type="entry name" value="PPIC_PPIASE_2"/>
    <property type="match status" value="2"/>
</dbReference>
<keyword evidence="2 10" id="KW-0732">Signal</keyword>
<dbReference type="PANTHER" id="PTHR47637">
    <property type="entry name" value="CHAPERONE SURA"/>
    <property type="match status" value="1"/>
</dbReference>